<gene>
    <name evidence="1" type="ORF">C2R22_03435</name>
</gene>
<name>A0A2I8VFW9_9EURY</name>
<dbReference type="Pfam" id="PF08282">
    <property type="entry name" value="Hydrolase_3"/>
    <property type="match status" value="1"/>
</dbReference>
<reference evidence="1 2" key="1">
    <citation type="submission" date="2018-01" db="EMBL/GenBank/DDBJ databases">
        <title>Complete genome sequence of Salinigranum rubrum GX10T, an extremely halophilic archaeon isolated from a marine solar saltern.</title>
        <authorList>
            <person name="Han S."/>
        </authorList>
    </citation>
    <scope>NUCLEOTIDE SEQUENCE [LARGE SCALE GENOMIC DNA]</scope>
    <source>
        <strain evidence="1 2">GX10</strain>
    </source>
</reference>
<protein>
    <submittedName>
        <fullName evidence="1">HAD family hydrolase</fullName>
    </submittedName>
</protein>
<dbReference type="InterPro" id="IPR023214">
    <property type="entry name" value="HAD_sf"/>
</dbReference>
<evidence type="ECO:0000313" key="1">
    <source>
        <dbReference type="EMBL" id="AUV80828.1"/>
    </source>
</evidence>
<dbReference type="GeneID" id="35591110"/>
<dbReference type="Proteomes" id="UP000236584">
    <property type="component" value="Chromosome"/>
</dbReference>
<dbReference type="GO" id="GO:0016787">
    <property type="term" value="F:hydrolase activity"/>
    <property type="evidence" value="ECO:0007669"/>
    <property type="project" value="UniProtKB-KW"/>
</dbReference>
<keyword evidence="2" id="KW-1185">Reference proteome</keyword>
<dbReference type="Gene3D" id="3.40.50.1000">
    <property type="entry name" value="HAD superfamily/HAD-like"/>
    <property type="match status" value="1"/>
</dbReference>
<dbReference type="Gene3D" id="3.30.1240.10">
    <property type="match status" value="1"/>
</dbReference>
<accession>A0A2I8VFW9</accession>
<evidence type="ECO:0000313" key="2">
    <source>
        <dbReference type="Proteomes" id="UP000236584"/>
    </source>
</evidence>
<organism evidence="1 2">
    <name type="scientific">Salinigranum rubrum</name>
    <dbReference type="NCBI Taxonomy" id="755307"/>
    <lineage>
        <taxon>Archaea</taxon>
        <taxon>Methanobacteriati</taxon>
        <taxon>Methanobacteriota</taxon>
        <taxon>Stenosarchaea group</taxon>
        <taxon>Halobacteria</taxon>
        <taxon>Halobacteriales</taxon>
        <taxon>Haloferacaceae</taxon>
        <taxon>Salinigranum</taxon>
    </lineage>
</organism>
<dbReference type="SUPFAM" id="SSF56784">
    <property type="entry name" value="HAD-like"/>
    <property type="match status" value="1"/>
</dbReference>
<dbReference type="InterPro" id="IPR036412">
    <property type="entry name" value="HAD-like_sf"/>
</dbReference>
<proteinExistence type="predicted"/>
<dbReference type="RefSeq" id="WP_103424515.1">
    <property type="nucleotide sequence ID" value="NZ_CP026309.1"/>
</dbReference>
<dbReference type="AlphaFoldDB" id="A0A2I8VFW9"/>
<sequence length="408" mass="44411">MAWPLNRLYATVDTDCLRRRQTAVDCIAMGLSDPALQPDTDLEARLAEQRERVEDEFGPRLAEVAAYASHEQARHATELAETHGRAVNALVLDLDETLRSVGTTDDRVPVAVIALLGQFVDADVPVVICTGQTMENVKGLLVQGLGSDRFHSGAVSVVYEAGIGVFTPKHGVETKQELYRNLDEETRTVFETVRTAMSTDAPRAVREGAYLQGNEFNVTLKPNAETGSEEAVSVIDHATVAVLDRVGEAVAGPDGAQYARAYYADRDPEIRDVVDRVDALPELDAESLDDDVHRQFERIDVLYYHGSAAEVGSPELSKAVGAQRALSTLGVDDPFVLAMGDSLSDRRLMEWVTETDSGLVAGPTHASEVVCEFLKSEGGLFFEPGRAVDVLRTTYAMNVFATDQRSDP</sequence>
<dbReference type="EMBL" id="CP026309">
    <property type="protein sequence ID" value="AUV80828.1"/>
    <property type="molecule type" value="Genomic_DNA"/>
</dbReference>
<dbReference type="KEGG" id="srub:C2R22_03435"/>
<keyword evidence="1" id="KW-0378">Hydrolase</keyword>